<organism evidence="7 8">
    <name type="scientific">Sinomonas flava</name>
    <dbReference type="NCBI Taxonomy" id="496857"/>
    <lineage>
        <taxon>Bacteria</taxon>
        <taxon>Bacillati</taxon>
        <taxon>Actinomycetota</taxon>
        <taxon>Actinomycetes</taxon>
        <taxon>Micrococcales</taxon>
        <taxon>Micrococcaceae</taxon>
        <taxon>Sinomonas</taxon>
    </lineage>
</organism>
<dbReference type="InterPro" id="IPR036259">
    <property type="entry name" value="MFS_trans_sf"/>
</dbReference>
<keyword evidence="3 5" id="KW-1133">Transmembrane helix</keyword>
<feature type="transmembrane region" description="Helical" evidence="5">
    <location>
        <begin position="96"/>
        <end position="115"/>
    </location>
</feature>
<dbReference type="PANTHER" id="PTHR23526:SF4">
    <property type="entry name" value="INTEGRAL MEMBRANE TRANSPORT PROTEIN"/>
    <property type="match status" value="1"/>
</dbReference>
<feature type="transmembrane region" description="Helical" evidence="5">
    <location>
        <begin position="308"/>
        <end position="335"/>
    </location>
</feature>
<dbReference type="RefSeq" id="WP_344300330.1">
    <property type="nucleotide sequence ID" value="NZ_BAAAQW010000008.1"/>
</dbReference>
<dbReference type="EMBL" id="BAAAQW010000008">
    <property type="protein sequence ID" value="GAA2201778.1"/>
    <property type="molecule type" value="Genomic_DNA"/>
</dbReference>
<sequence>MTSPARYPWAVLAHAVFLQLAAYTVRPTASYRALELGVEPALLGLVVASFSLLPLAAAVWVGRMDDAGHGRPLLLAGALLMVGSGVGLLLATPDVWWLLGWNALLGLGHLISLLGEQSRIAEAAAASGRRRNLDALFGLYTFAGSAGQALAPTLLAVVGGGSVLPETGPLFALYLAAAASMSATTLWMVVRRSGTRGSRRTTSIPLRQALAADPAVRRPLVTSIGVSMMVLCSIDLIQVYLPALGVERGIPASVVGALLTARALATMASRLALGRLVDRFGRSGLILWATAAGAAAVLAVAVPMPEWALGAVLVAAGYALGIVQPLTMTVVSLAAPPGTRGTWLAARITANRLGQAVVPPAVGLLAAGMGSAGVFTAAGVLLGASAAGWRAARPAP</sequence>
<feature type="transmembrane region" description="Helical" evidence="5">
    <location>
        <begin position="356"/>
        <end position="389"/>
    </location>
</feature>
<dbReference type="SUPFAM" id="SSF103473">
    <property type="entry name" value="MFS general substrate transporter"/>
    <property type="match status" value="1"/>
</dbReference>
<evidence type="ECO:0000313" key="7">
    <source>
        <dbReference type="EMBL" id="GAA2201778.1"/>
    </source>
</evidence>
<keyword evidence="4 5" id="KW-0472">Membrane</keyword>
<evidence type="ECO:0000259" key="6">
    <source>
        <dbReference type="PROSITE" id="PS50850"/>
    </source>
</evidence>
<evidence type="ECO:0000256" key="5">
    <source>
        <dbReference type="SAM" id="Phobius"/>
    </source>
</evidence>
<protein>
    <recommendedName>
        <fullName evidence="6">Major facilitator superfamily (MFS) profile domain-containing protein</fullName>
    </recommendedName>
</protein>
<name>A0ABP5NQX9_9MICC</name>
<dbReference type="InterPro" id="IPR020846">
    <property type="entry name" value="MFS_dom"/>
</dbReference>
<feature type="transmembrane region" description="Helical" evidence="5">
    <location>
        <begin position="73"/>
        <end position="90"/>
    </location>
</feature>
<evidence type="ECO:0000256" key="4">
    <source>
        <dbReference type="ARBA" id="ARBA00023136"/>
    </source>
</evidence>
<evidence type="ECO:0000256" key="2">
    <source>
        <dbReference type="ARBA" id="ARBA00022692"/>
    </source>
</evidence>
<comment type="subcellular location">
    <subcellularLocation>
        <location evidence="1">Cell membrane</location>
        <topology evidence="1">Multi-pass membrane protein</topology>
    </subcellularLocation>
</comment>
<feature type="domain" description="Major facilitator superfamily (MFS) profile" evidence="6">
    <location>
        <begin position="219"/>
        <end position="396"/>
    </location>
</feature>
<feature type="transmembrane region" description="Helical" evidence="5">
    <location>
        <begin position="40"/>
        <end position="61"/>
    </location>
</feature>
<keyword evidence="2 5" id="KW-0812">Transmembrane</keyword>
<proteinExistence type="predicted"/>
<dbReference type="PANTHER" id="PTHR23526">
    <property type="entry name" value="INTEGRAL MEMBRANE TRANSPORT PROTEIN-RELATED"/>
    <property type="match status" value="1"/>
</dbReference>
<accession>A0ABP5NQX9</accession>
<comment type="caution">
    <text evidence="7">The sequence shown here is derived from an EMBL/GenBank/DDBJ whole genome shotgun (WGS) entry which is preliminary data.</text>
</comment>
<gene>
    <name evidence="7" type="ORF">GCM10009849_27520</name>
</gene>
<keyword evidence="8" id="KW-1185">Reference proteome</keyword>
<feature type="transmembrane region" description="Helical" evidence="5">
    <location>
        <begin position="136"/>
        <end position="159"/>
    </location>
</feature>
<dbReference type="Proteomes" id="UP001500432">
    <property type="component" value="Unassembled WGS sequence"/>
</dbReference>
<feature type="transmembrane region" description="Helical" evidence="5">
    <location>
        <begin position="253"/>
        <end position="273"/>
    </location>
</feature>
<dbReference type="Pfam" id="PF07690">
    <property type="entry name" value="MFS_1"/>
    <property type="match status" value="1"/>
</dbReference>
<feature type="transmembrane region" description="Helical" evidence="5">
    <location>
        <begin position="171"/>
        <end position="190"/>
    </location>
</feature>
<dbReference type="InterPro" id="IPR052528">
    <property type="entry name" value="Sugar_transport-like"/>
</dbReference>
<feature type="transmembrane region" description="Helical" evidence="5">
    <location>
        <begin position="220"/>
        <end position="241"/>
    </location>
</feature>
<dbReference type="InterPro" id="IPR011701">
    <property type="entry name" value="MFS"/>
</dbReference>
<reference evidence="8" key="1">
    <citation type="journal article" date="2019" name="Int. J. Syst. Evol. Microbiol.">
        <title>The Global Catalogue of Microorganisms (GCM) 10K type strain sequencing project: providing services to taxonomists for standard genome sequencing and annotation.</title>
        <authorList>
            <consortium name="The Broad Institute Genomics Platform"/>
            <consortium name="The Broad Institute Genome Sequencing Center for Infectious Disease"/>
            <person name="Wu L."/>
            <person name="Ma J."/>
        </authorList>
    </citation>
    <scope>NUCLEOTIDE SEQUENCE [LARGE SCALE GENOMIC DNA]</scope>
    <source>
        <strain evidence="8">JCM 16034</strain>
    </source>
</reference>
<evidence type="ECO:0000256" key="1">
    <source>
        <dbReference type="ARBA" id="ARBA00004651"/>
    </source>
</evidence>
<evidence type="ECO:0000256" key="3">
    <source>
        <dbReference type="ARBA" id="ARBA00022989"/>
    </source>
</evidence>
<dbReference type="Gene3D" id="1.20.1250.20">
    <property type="entry name" value="MFS general substrate transporter like domains"/>
    <property type="match status" value="1"/>
</dbReference>
<feature type="transmembrane region" description="Helical" evidence="5">
    <location>
        <begin position="285"/>
        <end position="302"/>
    </location>
</feature>
<dbReference type="PROSITE" id="PS50850">
    <property type="entry name" value="MFS"/>
    <property type="match status" value="1"/>
</dbReference>
<evidence type="ECO:0000313" key="8">
    <source>
        <dbReference type="Proteomes" id="UP001500432"/>
    </source>
</evidence>